<dbReference type="InterPro" id="IPR034718">
    <property type="entry name" value="RlpA"/>
</dbReference>
<dbReference type="SUPFAM" id="SSF110997">
    <property type="entry name" value="Sporulation related repeat"/>
    <property type="match status" value="1"/>
</dbReference>
<evidence type="ECO:0000313" key="8">
    <source>
        <dbReference type="Proteomes" id="UP000515237"/>
    </source>
</evidence>
<reference evidence="7 8" key="1">
    <citation type="journal article" date="2018" name="Int. J. Syst. Evol. Microbiol.">
        <title>Adhaeribacter swui sp. nov., isolated from wet mud.</title>
        <authorList>
            <person name="Kim D.U."/>
            <person name="Kim K.W."/>
            <person name="Kang M.S."/>
            <person name="Kim J.Y."/>
            <person name="Jang J.H."/>
            <person name="Kim M.K."/>
        </authorList>
    </citation>
    <scope>NUCLEOTIDE SEQUENCE [LARGE SCALE GENOMIC DNA]</scope>
    <source>
        <strain evidence="7 8">KCTC 52873</strain>
    </source>
</reference>
<dbReference type="Gene3D" id="3.30.70.1070">
    <property type="entry name" value="Sporulation related repeat"/>
    <property type="match status" value="1"/>
</dbReference>
<feature type="signal peptide" evidence="4">
    <location>
        <begin position="1"/>
        <end position="26"/>
    </location>
</feature>
<dbReference type="InterPro" id="IPR036680">
    <property type="entry name" value="SPOR-like_sf"/>
</dbReference>
<dbReference type="Gene3D" id="2.40.40.10">
    <property type="entry name" value="RlpA-like domain"/>
    <property type="match status" value="1"/>
</dbReference>
<evidence type="ECO:0000256" key="5">
    <source>
        <dbReference type="RuleBase" id="RU003495"/>
    </source>
</evidence>
<dbReference type="PANTHER" id="PTHR34183">
    <property type="entry name" value="ENDOLYTIC PEPTIDOGLYCAN TRANSGLYCOSYLASE RLPA"/>
    <property type="match status" value="1"/>
</dbReference>
<proteinExistence type="inferred from homology"/>
<dbReference type="Pfam" id="PF03330">
    <property type="entry name" value="DPBB_1"/>
    <property type="match status" value="1"/>
</dbReference>
<feature type="chain" id="PRO_5029071606" description="Probable endolytic peptidoglycan transglycosylase RlpA" evidence="4">
    <location>
        <begin position="27"/>
        <end position="234"/>
    </location>
</feature>
<evidence type="ECO:0000256" key="2">
    <source>
        <dbReference type="ARBA" id="ARBA00023239"/>
    </source>
</evidence>
<feature type="domain" description="SPOR" evidence="6">
    <location>
        <begin position="150"/>
        <end position="230"/>
    </location>
</feature>
<dbReference type="PANTHER" id="PTHR34183:SF8">
    <property type="entry name" value="ENDOLYTIC PEPTIDOGLYCAN TRANSGLYCOSYLASE RLPA-RELATED"/>
    <property type="match status" value="1"/>
</dbReference>
<dbReference type="Proteomes" id="UP000515237">
    <property type="component" value="Chromosome"/>
</dbReference>
<evidence type="ECO:0000256" key="1">
    <source>
        <dbReference type="ARBA" id="ARBA00022729"/>
    </source>
</evidence>
<evidence type="ECO:0000259" key="6">
    <source>
        <dbReference type="PROSITE" id="PS51724"/>
    </source>
</evidence>
<organism evidence="7 8">
    <name type="scientific">Adhaeribacter swui</name>
    <dbReference type="NCBI Taxonomy" id="2086471"/>
    <lineage>
        <taxon>Bacteria</taxon>
        <taxon>Pseudomonadati</taxon>
        <taxon>Bacteroidota</taxon>
        <taxon>Cytophagia</taxon>
        <taxon>Cytophagales</taxon>
        <taxon>Hymenobacteraceae</taxon>
        <taxon>Adhaeribacter</taxon>
    </lineage>
</organism>
<dbReference type="GO" id="GO:0000270">
    <property type="term" value="P:peptidoglycan metabolic process"/>
    <property type="evidence" value="ECO:0007669"/>
    <property type="project" value="UniProtKB-UniRule"/>
</dbReference>
<dbReference type="InterPro" id="IPR012997">
    <property type="entry name" value="RplA"/>
</dbReference>
<evidence type="ECO:0000256" key="4">
    <source>
        <dbReference type="HAMAP-Rule" id="MF_02071"/>
    </source>
</evidence>
<dbReference type="InterPro" id="IPR009009">
    <property type="entry name" value="RlpA-like_DPBB"/>
</dbReference>
<dbReference type="InterPro" id="IPR036908">
    <property type="entry name" value="RlpA-like_sf"/>
</dbReference>
<dbReference type="GO" id="GO:0042834">
    <property type="term" value="F:peptidoglycan binding"/>
    <property type="evidence" value="ECO:0007669"/>
    <property type="project" value="InterPro"/>
</dbReference>
<keyword evidence="2 4" id="KW-0456">Lyase</keyword>
<dbReference type="InterPro" id="IPR007730">
    <property type="entry name" value="SPOR-like_dom"/>
</dbReference>
<dbReference type="CDD" id="cd22268">
    <property type="entry name" value="DPBB_RlpA-like"/>
    <property type="match status" value="1"/>
</dbReference>
<name>A0A7G7G760_9BACT</name>
<evidence type="ECO:0000313" key="7">
    <source>
        <dbReference type="EMBL" id="QNF32994.1"/>
    </source>
</evidence>
<sequence length="234" mass="25686" precursor="true">MMLSKLPYVFSFIALLFCSLSQQGFAQKTGATTGSATWYGSQHHGKKTSSGEVFNKNQMTAAHKYLPFGTKVKVTNIATQESVVVKINDRGAFRRKGHIIDLSEAAARRINVGGGTKVKVQVLSNNTADDLMALEEPETQEMLTPIASPLYTDAYFVIQAGSFSDPNKAKLYSDKIRSFHQELPIIMNEDTVNGKKIHRVVAGKFTDRTTAEQVKAELEKNGISGMIKQVHTGS</sequence>
<dbReference type="SUPFAM" id="SSF50685">
    <property type="entry name" value="Barwin-like endoglucanases"/>
    <property type="match status" value="1"/>
</dbReference>
<dbReference type="RefSeq" id="WP_185273783.1">
    <property type="nucleotide sequence ID" value="NZ_CP055156.1"/>
</dbReference>
<keyword evidence="3 4" id="KW-0961">Cell wall biogenesis/degradation</keyword>
<dbReference type="AlphaFoldDB" id="A0A7G7G760"/>
<dbReference type="HAMAP" id="MF_02071">
    <property type="entry name" value="RlpA"/>
    <property type="match status" value="1"/>
</dbReference>
<dbReference type="EMBL" id="CP055156">
    <property type="protein sequence ID" value="QNF32994.1"/>
    <property type="molecule type" value="Genomic_DNA"/>
</dbReference>
<dbReference type="NCBIfam" id="TIGR00413">
    <property type="entry name" value="rlpA"/>
    <property type="match status" value="1"/>
</dbReference>
<dbReference type="EC" id="4.2.2.-" evidence="4"/>
<dbReference type="PROSITE" id="PS51724">
    <property type="entry name" value="SPOR"/>
    <property type="match status" value="1"/>
</dbReference>
<keyword evidence="1 4" id="KW-0732">Signal</keyword>
<dbReference type="GO" id="GO:0071555">
    <property type="term" value="P:cell wall organization"/>
    <property type="evidence" value="ECO:0007669"/>
    <property type="project" value="UniProtKB-KW"/>
</dbReference>
<evidence type="ECO:0000256" key="3">
    <source>
        <dbReference type="ARBA" id="ARBA00023316"/>
    </source>
</evidence>
<gene>
    <name evidence="4" type="primary">rlpA</name>
    <name evidence="7" type="ORF">HUW51_09700</name>
</gene>
<comment type="function">
    <text evidence="4">Lytic transglycosylase with a strong preference for naked glycan strands that lack stem peptides.</text>
</comment>
<dbReference type="KEGG" id="aswu:HUW51_09700"/>
<comment type="similarity">
    <text evidence="4 5">Belongs to the RlpA family.</text>
</comment>
<dbReference type="GO" id="GO:0008932">
    <property type="term" value="F:lytic endotransglycosylase activity"/>
    <property type="evidence" value="ECO:0007669"/>
    <property type="project" value="UniProtKB-UniRule"/>
</dbReference>
<protein>
    <recommendedName>
        <fullName evidence="4">Probable endolytic peptidoglycan transglycosylase RlpA</fullName>
        <ecNumber evidence="4">4.2.2.-</ecNumber>
    </recommendedName>
</protein>
<dbReference type="Pfam" id="PF05036">
    <property type="entry name" value="SPOR"/>
    <property type="match status" value="1"/>
</dbReference>
<keyword evidence="8" id="KW-1185">Reference proteome</keyword>
<accession>A0A7G7G760</accession>